<keyword evidence="2" id="KW-1185">Reference proteome</keyword>
<proteinExistence type="predicted"/>
<evidence type="ECO:0000313" key="2">
    <source>
        <dbReference type="Proteomes" id="UP000271339"/>
    </source>
</evidence>
<sequence length="53" mass="6095">MNTGHIISLFNLIEIFRQGAGKAIKKFNPLAHCEKSSLHDYYCDAERPFINQN</sequence>
<protein>
    <submittedName>
        <fullName evidence="1">Uncharacterized protein</fullName>
    </submittedName>
</protein>
<dbReference type="RefSeq" id="WP_170152834.1">
    <property type="nucleotide sequence ID" value="NZ_REFC01000011.1"/>
</dbReference>
<evidence type="ECO:0000313" key="1">
    <source>
        <dbReference type="EMBL" id="RMA66165.1"/>
    </source>
</evidence>
<accession>A0A3L9Z7B4</accession>
<organism evidence="1 2">
    <name type="scientific">Ulvibacter antarcticus</name>
    <dbReference type="NCBI Taxonomy" id="442714"/>
    <lineage>
        <taxon>Bacteria</taxon>
        <taxon>Pseudomonadati</taxon>
        <taxon>Bacteroidota</taxon>
        <taxon>Flavobacteriia</taxon>
        <taxon>Flavobacteriales</taxon>
        <taxon>Flavobacteriaceae</taxon>
        <taxon>Ulvibacter</taxon>
    </lineage>
</organism>
<name>A0A3L9Z7B4_9FLAO</name>
<dbReference type="EMBL" id="REFC01000011">
    <property type="protein sequence ID" value="RMA66165.1"/>
    <property type="molecule type" value="Genomic_DNA"/>
</dbReference>
<comment type="caution">
    <text evidence="1">The sequence shown here is derived from an EMBL/GenBank/DDBJ whole genome shotgun (WGS) entry which is preliminary data.</text>
</comment>
<dbReference type="AlphaFoldDB" id="A0A3L9Z7B4"/>
<gene>
    <name evidence="1" type="ORF">BXY75_0584</name>
</gene>
<dbReference type="Proteomes" id="UP000271339">
    <property type="component" value="Unassembled WGS sequence"/>
</dbReference>
<reference evidence="1 2" key="1">
    <citation type="submission" date="2018-10" db="EMBL/GenBank/DDBJ databases">
        <title>Genomic Encyclopedia of Archaeal and Bacterial Type Strains, Phase II (KMG-II): from individual species to whole genera.</title>
        <authorList>
            <person name="Goeker M."/>
        </authorList>
    </citation>
    <scope>NUCLEOTIDE SEQUENCE [LARGE SCALE GENOMIC DNA]</scope>
    <source>
        <strain evidence="1 2">DSM 23424</strain>
    </source>
</reference>